<feature type="compositionally biased region" description="Basic and acidic residues" evidence="1">
    <location>
        <begin position="1086"/>
        <end position="1099"/>
    </location>
</feature>
<feature type="compositionally biased region" description="Polar residues" evidence="1">
    <location>
        <begin position="1201"/>
        <end position="1211"/>
    </location>
</feature>
<feature type="region of interest" description="Disordered" evidence="1">
    <location>
        <begin position="289"/>
        <end position="314"/>
    </location>
</feature>
<feature type="region of interest" description="Disordered" evidence="1">
    <location>
        <begin position="1042"/>
        <end position="1402"/>
    </location>
</feature>
<proteinExistence type="predicted"/>
<evidence type="ECO:0000313" key="4">
    <source>
        <dbReference type="Proteomes" id="UP000250043"/>
    </source>
</evidence>
<feature type="region of interest" description="Disordered" evidence="1">
    <location>
        <begin position="484"/>
        <end position="536"/>
    </location>
</feature>
<evidence type="ECO:0000313" key="3">
    <source>
        <dbReference type="EMBL" id="OCH84038.1"/>
    </source>
</evidence>
<feature type="compositionally biased region" description="Low complexity" evidence="1">
    <location>
        <begin position="1270"/>
        <end position="1293"/>
    </location>
</feature>
<feature type="compositionally biased region" description="Acidic residues" evidence="1">
    <location>
        <begin position="799"/>
        <end position="821"/>
    </location>
</feature>
<organism evidence="3 4">
    <name type="scientific">Obba rivulosa</name>
    <dbReference type="NCBI Taxonomy" id="1052685"/>
    <lineage>
        <taxon>Eukaryota</taxon>
        <taxon>Fungi</taxon>
        <taxon>Dikarya</taxon>
        <taxon>Basidiomycota</taxon>
        <taxon>Agaricomycotina</taxon>
        <taxon>Agaricomycetes</taxon>
        <taxon>Polyporales</taxon>
        <taxon>Gelatoporiaceae</taxon>
        <taxon>Obba</taxon>
    </lineage>
</organism>
<feature type="compositionally biased region" description="Low complexity" evidence="1">
    <location>
        <begin position="1369"/>
        <end position="1384"/>
    </location>
</feature>
<feature type="compositionally biased region" description="Polar residues" evidence="1">
    <location>
        <begin position="1117"/>
        <end position="1139"/>
    </location>
</feature>
<name>A0A8E2AH23_9APHY</name>
<keyword evidence="4" id="KW-1185">Reference proteome</keyword>
<dbReference type="EMBL" id="KV722736">
    <property type="protein sequence ID" value="OCH84038.1"/>
    <property type="molecule type" value="Genomic_DNA"/>
</dbReference>
<feature type="chain" id="PRO_5034912261" evidence="2">
    <location>
        <begin position="18"/>
        <end position="1430"/>
    </location>
</feature>
<sequence length="1430" mass="152623">MFAAFSTLAVFVPFVSALTLQTPTNWESGTNANVSWTNAAGDPSTWSLELVNPTNFHNSFAIANNVNPAPGFITVQLPIVPAGSGYVLEAVGISNISDVISQTGEFSIAQTPSTVFSSMASSALSSGASTASLSSGAAASSGFGSIISGASHTVSAAATSGGSAAASHSSAPATTGTSSFNGAIQFGSGIVSWAVMALTAVAGAVITDVDTLHPATLVGRCSPRPSTILMPQSTTSDRSSRVSRSSAVSTPAWPPPRAPLAPHRLAKLANALGVSTPLPAIHTYAPPLSTSPPLPNSSASSSFPDHFRRSPTPSVASAQTYSFSAAPSSTRYLLHVVPPAHLPHESDSEDSDLTSAPLTASGYHPQFRRGVLVPVCSSLPTQLSVIAKEYALPSTVGMVLYLISTSADAKSPTEERPEFEEPGPRISDDIWRHIWLRVLKSEREDSVAGLRPIGLGLGVGPQPSNFLQDAAPGALRSLISPKRIESPQPQMTPSPSTPSPSVFSHQSDADPPDSMSSVPGDQDGEDDDIPLPGLNSPSLIPVLAKVEFDIDRRKAQWYESWLRSRRVNLAKRTESRLGMRKRSGSRVEGDIEEEGEDEKKAPIDLKLVERMRAASPAPSFLSTLPGAEAEGEYAQLEDSMEPGVNADEADDEDVTARLNRRNSADPLADVFGTDEETWADVHVQSGAKRETNPNVVPLALDGAALSELPDTEEDVEQEDNDVEEVTQLLTRQSRPPLEVTIPSSPPSASKRRSSPTTAGTVRKPPPPPLNLVPALPGSSLSVEDPSPHSVVNDVHDGDEPLDDDDDDDDASVYEDEIEIEETPAARKARSPQDEKREGAIFEDLDLGLGDQALEYDEDDPHDQRRSQVLMRQQLDEIERTLVQFSPRRLRTEELTDEDVLLPLPHQSTPPRSHDELPSADRQVLSMLQGASWPAVPYSALNKRDTPNLTQSGADDYPPSPPRIAFNGISTDLPKALLQPRMSSSAVISDETLARKRALEEHDGLYPPLVAPASFQSGGQGESPIIPLSPDPFGRFPSIAEDRQSDDFEDGPGRFLVTAASNEDGHRPVSKTPSSRFSLDSVTSEDAGNKHLLKEPKDSKGSLMSVNTIKRLWRKTNNKMSVSGSSDASGTQSGRTSPNVASVPPTPQEPQASRPSSRTVSRSPQPGEYVHVEAHPQGLIQARPIQVIPGQPMVQRPRRKSSAFNLQWNQESPYPLHPPARSPPLDSSRQPSPRITPAPSPTPPSPQPPAAGPPADRSSGVRKSILKSWKSASGSLSVNSVSSSSTSRSSIDQSQDAPQKKRRPSILDGNSIKRGSLVSSTVTLVDIPPSPALPEEFANQPRSASRQSSKDSAADNRSSKGQRPSSRPVLSMSPPQNSSSLSMPPRTSGESTESRPSFDDSQFEIVSPKLEAYMLPSYPYHGLDQSMSSIE</sequence>
<keyword evidence="2" id="KW-0732">Signal</keyword>
<feature type="compositionally biased region" description="Basic and acidic residues" evidence="1">
    <location>
        <begin position="830"/>
        <end position="839"/>
    </location>
</feature>
<feature type="region of interest" description="Disordered" evidence="1">
    <location>
        <begin position="937"/>
        <end position="964"/>
    </location>
</feature>
<dbReference type="OrthoDB" id="2526154at2759"/>
<feature type="region of interest" description="Disordered" evidence="1">
    <location>
        <begin position="223"/>
        <end position="258"/>
    </location>
</feature>
<feature type="compositionally biased region" description="Pro residues" evidence="1">
    <location>
        <begin position="1233"/>
        <end position="1251"/>
    </location>
</feature>
<feature type="compositionally biased region" description="Basic and acidic residues" evidence="1">
    <location>
        <begin position="1347"/>
        <end position="1357"/>
    </location>
</feature>
<dbReference type="Proteomes" id="UP000250043">
    <property type="component" value="Unassembled WGS sequence"/>
</dbReference>
<feature type="compositionally biased region" description="Low complexity" evidence="1">
    <location>
        <begin position="233"/>
        <end position="251"/>
    </location>
</feature>
<feature type="compositionally biased region" description="Polar residues" evidence="1">
    <location>
        <begin position="1070"/>
        <end position="1085"/>
    </location>
</feature>
<protein>
    <submittedName>
        <fullName evidence="3">Uncharacterized protein</fullName>
    </submittedName>
</protein>
<feature type="signal peptide" evidence="2">
    <location>
        <begin position="1"/>
        <end position="17"/>
    </location>
</feature>
<feature type="compositionally biased region" description="Acidic residues" evidence="1">
    <location>
        <begin position="709"/>
        <end position="724"/>
    </location>
</feature>
<evidence type="ECO:0000256" key="1">
    <source>
        <dbReference type="SAM" id="MobiDB-lite"/>
    </source>
</evidence>
<accession>A0A8E2AH23</accession>
<gene>
    <name evidence="3" type="ORF">OBBRIDRAFT_840009</name>
</gene>
<feature type="region of interest" description="Disordered" evidence="1">
    <location>
        <begin position="703"/>
        <end position="843"/>
    </location>
</feature>
<reference evidence="3 4" key="1">
    <citation type="submission" date="2016-07" db="EMBL/GenBank/DDBJ databases">
        <title>Draft genome of the white-rot fungus Obba rivulosa 3A-2.</title>
        <authorList>
            <consortium name="DOE Joint Genome Institute"/>
            <person name="Miettinen O."/>
            <person name="Riley R."/>
            <person name="Acob R."/>
            <person name="Barry K."/>
            <person name="Cullen D."/>
            <person name="De Vries R."/>
            <person name="Hainaut M."/>
            <person name="Hatakka A."/>
            <person name="Henrissat B."/>
            <person name="Hilden K."/>
            <person name="Kuo R."/>
            <person name="Labutti K."/>
            <person name="Lipzen A."/>
            <person name="Makela M.R."/>
            <person name="Sandor L."/>
            <person name="Spatafora J.W."/>
            <person name="Grigoriev I.V."/>
            <person name="Hibbett D.S."/>
        </authorList>
    </citation>
    <scope>NUCLEOTIDE SEQUENCE [LARGE SCALE GENOMIC DNA]</scope>
    <source>
        <strain evidence="3 4">3A-2</strain>
    </source>
</reference>
<evidence type="ECO:0000256" key="2">
    <source>
        <dbReference type="SAM" id="SignalP"/>
    </source>
</evidence>
<feature type="compositionally biased region" description="Low complexity" evidence="1">
    <location>
        <begin position="1152"/>
        <end position="1165"/>
    </location>
</feature>